<comment type="caution">
    <text evidence="2">The sequence shown here is derived from an EMBL/GenBank/DDBJ whole genome shotgun (WGS) entry which is preliminary data.</text>
</comment>
<reference evidence="2 3" key="1">
    <citation type="submission" date="2020-04" db="EMBL/GenBank/DDBJ databases">
        <authorList>
            <person name="Klaysubun C."/>
            <person name="Duangmal K."/>
            <person name="Lipun K."/>
        </authorList>
    </citation>
    <scope>NUCLEOTIDE SEQUENCE [LARGE SCALE GENOMIC DNA]</scope>
    <source>
        <strain evidence="2 3">DSM 45300</strain>
    </source>
</reference>
<evidence type="ECO:0000313" key="3">
    <source>
        <dbReference type="Proteomes" id="UP000586918"/>
    </source>
</evidence>
<organism evidence="2 3">
    <name type="scientific">Pseudonocardia bannensis</name>
    <dbReference type="NCBI Taxonomy" id="630973"/>
    <lineage>
        <taxon>Bacteria</taxon>
        <taxon>Bacillati</taxon>
        <taxon>Actinomycetota</taxon>
        <taxon>Actinomycetes</taxon>
        <taxon>Pseudonocardiales</taxon>
        <taxon>Pseudonocardiaceae</taxon>
        <taxon>Pseudonocardia</taxon>
    </lineage>
</organism>
<evidence type="ECO:0000313" key="2">
    <source>
        <dbReference type="EMBL" id="NMH94211.1"/>
    </source>
</evidence>
<sequence>MNTGLDLFSVVFDRENLSDLLVQDVWDTLPEELRKEFLNRRTASADWESCSCQESDGRRWEPLRPVVIGEGAYRRLESLAARLLHLAVDSCRRRASTVGELCRALGFRHEHPLMDLDRPLVAAELTRYARPDILIEQGRPRFLEFNNCTRLGGVTVTPQLAEAYAGLCSQSGLYPPPSVVTARSAALARTLRAEVGHGNGGRILMPVYRAIDKPAGTVRRYETARPTILADAQRMGLEVVQADLVDLRLDAAGRLLAADVPIDLVLIEWGGSRPVDDGGGFDALRAADRAGTIELFPRTESAMISSKAILSWLHEDCDAGVLAAADRALVRTHIPWTVCLGLDGDPAAQGTLLRVATGERDRLVAKPAMGNAGRGVLFGNQTSAQDWPSAVVEAAREAPMVLQQRVESDRMTMPFRDRDSGQRVTAQVPFVLSPFIIDGAAASLAVRHMGPGVPAGDVVIGVGRGACQSTALLAPEPPTHRPRGWFGDGGEIDQPGVNGT</sequence>
<protein>
    <recommendedName>
        <fullName evidence="4">Circularly permuted type 2 ATP-grasp protein</fullName>
    </recommendedName>
</protein>
<proteinExistence type="predicted"/>
<dbReference type="Proteomes" id="UP000586918">
    <property type="component" value="Unassembled WGS sequence"/>
</dbReference>
<gene>
    <name evidence="2" type="ORF">HF519_22050</name>
</gene>
<accession>A0A848DP75</accession>
<dbReference type="AlphaFoldDB" id="A0A848DP75"/>
<feature type="region of interest" description="Disordered" evidence="1">
    <location>
        <begin position="472"/>
        <end position="500"/>
    </location>
</feature>
<dbReference type="EMBL" id="JAAXKZ010000100">
    <property type="protein sequence ID" value="NMH94211.1"/>
    <property type="molecule type" value="Genomic_DNA"/>
</dbReference>
<dbReference type="RefSeq" id="WP_169414902.1">
    <property type="nucleotide sequence ID" value="NZ_JAAXKZ010000100.1"/>
</dbReference>
<evidence type="ECO:0000256" key="1">
    <source>
        <dbReference type="SAM" id="MobiDB-lite"/>
    </source>
</evidence>
<name>A0A848DP75_9PSEU</name>
<keyword evidence="3" id="KW-1185">Reference proteome</keyword>
<dbReference type="SUPFAM" id="SSF56059">
    <property type="entry name" value="Glutathione synthetase ATP-binding domain-like"/>
    <property type="match status" value="1"/>
</dbReference>
<evidence type="ECO:0008006" key="4">
    <source>
        <dbReference type="Google" id="ProtNLM"/>
    </source>
</evidence>